<feature type="compositionally biased region" description="Basic and acidic residues" evidence="10">
    <location>
        <begin position="428"/>
        <end position="440"/>
    </location>
</feature>
<evidence type="ECO:0000313" key="13">
    <source>
        <dbReference type="Proteomes" id="UP000283509"/>
    </source>
</evidence>
<evidence type="ECO:0000313" key="12">
    <source>
        <dbReference type="EMBL" id="ROT61107.1"/>
    </source>
</evidence>
<dbReference type="Pfam" id="PF07534">
    <property type="entry name" value="TLD"/>
    <property type="match status" value="1"/>
</dbReference>
<gene>
    <name evidence="12" type="ORF">C7M84_021157</name>
</gene>
<sequence>MGAESSSTKVHHERKKYFSKEEYHRLLHHIRKLAKDGETVPVTMLEKHITRSFNPDMGKKFTHLLTRGRPVTSLPCTTIVDQLGPPLKGSLEERLYLTLTLAGGGQAGVLSDQIMKYTEVMLAAYVNSIANMSGSKHWKPSPPEVIQQISQALLHDLLFSGASPKEVWKKPPPKVRFSYDDFERWCLGHSIFTSLELEALKGCFPFSPLDYRGLLPEVQTTPKRFPTMLSAAQVMLLNSALPSTLQTDWRFLFSTAVHGWSFSIFMKQIVGKGPSVIVIEDQSGNKFGGFASTSWEVRPQFQGTAECFLFTLVPQTGIFRSTGFNGNYMYLNYLEKNTMPNGLGMGGREELFGFWLDYDFGKGTVAPTCTTFRSPPLSPHQELEIQGIEVWAVGPEEEDSDEEGTRQRSALDKNPDAQALLDMIGKTRVSEGLREAEESD</sequence>
<dbReference type="Proteomes" id="UP000283509">
    <property type="component" value="Unassembled WGS sequence"/>
</dbReference>
<feature type="compositionally biased region" description="Basic and acidic residues" evidence="10">
    <location>
        <begin position="403"/>
        <end position="415"/>
    </location>
</feature>
<dbReference type="GO" id="GO:0005634">
    <property type="term" value="C:nucleus"/>
    <property type="evidence" value="ECO:0007669"/>
    <property type="project" value="TreeGrafter"/>
</dbReference>
<dbReference type="GO" id="GO:0005764">
    <property type="term" value="C:lysosome"/>
    <property type="evidence" value="ECO:0007669"/>
    <property type="project" value="UniProtKB-SubCell"/>
</dbReference>
<comment type="caution">
    <text evidence="12">The sequence shown here is derived from an EMBL/GenBank/DDBJ whole genome shotgun (WGS) entry which is preliminary data.</text>
</comment>
<accession>A0A3R7PVZ1</accession>
<evidence type="ECO:0000256" key="5">
    <source>
        <dbReference type="ARBA" id="ARBA00023136"/>
    </source>
</evidence>
<dbReference type="GO" id="GO:0006979">
    <property type="term" value="P:response to oxidative stress"/>
    <property type="evidence" value="ECO:0007669"/>
    <property type="project" value="TreeGrafter"/>
</dbReference>
<evidence type="ECO:0000256" key="8">
    <source>
        <dbReference type="ARBA" id="ARBA00041780"/>
    </source>
</evidence>
<evidence type="ECO:0000256" key="2">
    <source>
        <dbReference type="ARBA" id="ARBA00004371"/>
    </source>
</evidence>
<dbReference type="PROSITE" id="PS51886">
    <property type="entry name" value="TLDC"/>
    <property type="match status" value="1"/>
</dbReference>
<dbReference type="EMBL" id="QCYY01004356">
    <property type="protein sequence ID" value="ROT61107.1"/>
    <property type="molecule type" value="Genomic_DNA"/>
</dbReference>
<keyword evidence="6" id="KW-0458">Lysosome</keyword>
<evidence type="ECO:0000256" key="6">
    <source>
        <dbReference type="ARBA" id="ARBA00023228"/>
    </source>
</evidence>
<dbReference type="STRING" id="6689.A0A3R7PVZ1"/>
<dbReference type="SMART" id="SM00584">
    <property type="entry name" value="TLDc"/>
    <property type="match status" value="1"/>
</dbReference>
<dbReference type="InterPro" id="IPR006571">
    <property type="entry name" value="TLDc_dom"/>
</dbReference>
<dbReference type="AlphaFoldDB" id="A0A3R7PVZ1"/>
<evidence type="ECO:0000256" key="3">
    <source>
        <dbReference type="ARBA" id="ARBA00004496"/>
    </source>
</evidence>
<keyword evidence="13" id="KW-1185">Reference proteome</keyword>
<evidence type="ECO:0000259" key="11">
    <source>
        <dbReference type="PROSITE" id="PS51886"/>
    </source>
</evidence>
<evidence type="ECO:0000256" key="10">
    <source>
        <dbReference type="SAM" id="MobiDB-lite"/>
    </source>
</evidence>
<keyword evidence="4" id="KW-0963">Cytoplasm</keyword>
<reference evidence="12 13" key="2">
    <citation type="submission" date="2019-01" db="EMBL/GenBank/DDBJ databases">
        <title>The decoding of complex shrimp genome reveals the adaptation for benthos swimmer, frequently molting mechanism and breeding impact on genome.</title>
        <authorList>
            <person name="Sun Y."/>
            <person name="Gao Y."/>
            <person name="Yu Y."/>
        </authorList>
    </citation>
    <scope>NUCLEOTIDE SEQUENCE [LARGE SCALE GENOMIC DNA]</scope>
    <source>
        <tissue evidence="12">Muscle</tissue>
    </source>
</reference>
<feature type="domain" description="TLDc" evidence="11">
    <location>
        <begin position="227"/>
        <end position="394"/>
    </location>
</feature>
<feature type="region of interest" description="Disordered" evidence="10">
    <location>
        <begin position="395"/>
        <end position="440"/>
    </location>
</feature>
<evidence type="ECO:0000256" key="7">
    <source>
        <dbReference type="ARBA" id="ARBA00039594"/>
    </source>
</evidence>
<dbReference type="OrthoDB" id="289228at2759"/>
<name>A0A3R7PVZ1_PENVA</name>
<evidence type="ECO:0000256" key="4">
    <source>
        <dbReference type="ARBA" id="ARBA00022490"/>
    </source>
</evidence>
<dbReference type="PANTHER" id="PTHR23354">
    <property type="entry name" value="NUCLEOLAR PROTEIN 7/ESTROGEN RECEPTOR COACTIVATOR-RELATED"/>
    <property type="match status" value="1"/>
</dbReference>
<organism evidence="12 13">
    <name type="scientific">Penaeus vannamei</name>
    <name type="common">Whiteleg shrimp</name>
    <name type="synonym">Litopenaeus vannamei</name>
    <dbReference type="NCBI Taxonomy" id="6689"/>
    <lineage>
        <taxon>Eukaryota</taxon>
        <taxon>Metazoa</taxon>
        <taxon>Ecdysozoa</taxon>
        <taxon>Arthropoda</taxon>
        <taxon>Crustacea</taxon>
        <taxon>Multicrustacea</taxon>
        <taxon>Malacostraca</taxon>
        <taxon>Eumalacostraca</taxon>
        <taxon>Eucarida</taxon>
        <taxon>Decapoda</taxon>
        <taxon>Dendrobranchiata</taxon>
        <taxon>Penaeoidea</taxon>
        <taxon>Penaeidae</taxon>
        <taxon>Penaeus</taxon>
    </lineage>
</organism>
<keyword evidence="5" id="KW-0472">Membrane</keyword>
<dbReference type="PANTHER" id="PTHR23354:SF131">
    <property type="entry name" value="MTOR-ASSOCIATED PROTEIN MEAK7"/>
    <property type="match status" value="1"/>
</dbReference>
<evidence type="ECO:0000256" key="1">
    <source>
        <dbReference type="ARBA" id="ARBA00004370"/>
    </source>
</evidence>
<dbReference type="GO" id="GO:0016020">
    <property type="term" value="C:membrane"/>
    <property type="evidence" value="ECO:0007669"/>
    <property type="project" value="UniProtKB-SubCell"/>
</dbReference>
<proteinExistence type="predicted"/>
<comment type="subcellular location">
    <subcellularLocation>
        <location evidence="3">Cytoplasm</location>
    </subcellularLocation>
    <subcellularLocation>
        <location evidence="2">Lysosome</location>
    </subcellularLocation>
    <subcellularLocation>
        <location evidence="1">Membrane</location>
    </subcellularLocation>
</comment>
<reference evidence="12 13" key="1">
    <citation type="submission" date="2018-04" db="EMBL/GenBank/DDBJ databases">
        <authorList>
            <person name="Zhang X."/>
            <person name="Yuan J."/>
            <person name="Li F."/>
            <person name="Xiang J."/>
        </authorList>
    </citation>
    <scope>NUCLEOTIDE SEQUENCE [LARGE SCALE GENOMIC DNA]</scope>
    <source>
        <tissue evidence="12">Muscle</tissue>
    </source>
</reference>
<protein>
    <recommendedName>
        <fullName evidence="7">MTOR-associated protein MEAK7</fullName>
    </recommendedName>
    <alternativeName>
        <fullName evidence="9">TBC/LysM-associated domain-containing protein 1</fullName>
    </alternativeName>
    <alternativeName>
        <fullName evidence="8">TLD domain-containing protein 1</fullName>
    </alternativeName>
</protein>
<evidence type="ECO:0000256" key="9">
    <source>
        <dbReference type="ARBA" id="ARBA00042134"/>
    </source>
</evidence>